<evidence type="ECO:0000313" key="4">
    <source>
        <dbReference type="Proteomes" id="UP000250918"/>
    </source>
</evidence>
<dbReference type="Gene3D" id="3.40.800.20">
    <property type="entry name" value="Histone deacetylase domain"/>
    <property type="match status" value="1"/>
</dbReference>
<comment type="similarity">
    <text evidence="1">Belongs to the histone deacetylase family.</text>
</comment>
<dbReference type="SUPFAM" id="SSF52768">
    <property type="entry name" value="Arginase/deacetylase"/>
    <property type="match status" value="1"/>
</dbReference>
<dbReference type="AlphaFoldDB" id="A0A855X465"/>
<comment type="caution">
    <text evidence="3">The sequence shown here is derived from an EMBL/GenBank/DDBJ whole genome shotgun (WGS) entry which is preliminary data.</text>
</comment>
<dbReference type="GO" id="GO:0004407">
    <property type="term" value="F:histone deacetylase activity"/>
    <property type="evidence" value="ECO:0007669"/>
    <property type="project" value="TreeGrafter"/>
</dbReference>
<evidence type="ECO:0000259" key="2">
    <source>
        <dbReference type="Pfam" id="PF00850"/>
    </source>
</evidence>
<dbReference type="InterPro" id="IPR000286">
    <property type="entry name" value="HDACs"/>
</dbReference>
<dbReference type="InterPro" id="IPR023801">
    <property type="entry name" value="His_deacetylse_dom"/>
</dbReference>
<reference evidence="3 4" key="1">
    <citation type="journal article" date="2018" name="ISME J.">
        <title>A methanotrophic archaeon couples anaerobic oxidation of methane to Fe(III) reduction.</title>
        <authorList>
            <person name="Cai C."/>
            <person name="Leu A.O."/>
            <person name="Xie G.J."/>
            <person name="Guo J."/>
            <person name="Feng Y."/>
            <person name="Zhao J.X."/>
            <person name="Tyson G.W."/>
            <person name="Yuan Z."/>
            <person name="Hu S."/>
        </authorList>
    </citation>
    <scope>NUCLEOTIDE SEQUENCE [LARGE SCALE GENOMIC DNA]</scope>
    <source>
        <strain evidence="3">FeB_12</strain>
    </source>
</reference>
<dbReference type="CDD" id="cd09992">
    <property type="entry name" value="HDAC_classII"/>
    <property type="match status" value="1"/>
</dbReference>
<dbReference type="PANTHER" id="PTHR10625:SF10">
    <property type="entry name" value="HISTONE DEACETYLASE HDAC1"/>
    <property type="match status" value="1"/>
</dbReference>
<dbReference type="PANTHER" id="PTHR10625">
    <property type="entry name" value="HISTONE DEACETYLASE HDAC1-RELATED"/>
    <property type="match status" value="1"/>
</dbReference>
<proteinExistence type="inferred from homology"/>
<evidence type="ECO:0000313" key="3">
    <source>
        <dbReference type="EMBL" id="PWB75949.1"/>
    </source>
</evidence>
<dbReference type="InterPro" id="IPR023696">
    <property type="entry name" value="Ureohydrolase_dom_sf"/>
</dbReference>
<protein>
    <submittedName>
        <fullName evidence="3">Histone deacetylase</fullName>
    </submittedName>
</protein>
<dbReference type="Pfam" id="PF00850">
    <property type="entry name" value="Hist_deacetyl"/>
    <property type="match status" value="1"/>
</dbReference>
<evidence type="ECO:0000256" key="1">
    <source>
        <dbReference type="ARBA" id="ARBA00005947"/>
    </source>
</evidence>
<dbReference type="Proteomes" id="UP000250918">
    <property type="component" value="Unassembled WGS sequence"/>
</dbReference>
<feature type="domain" description="Histone deacetylase" evidence="2">
    <location>
        <begin position="21"/>
        <end position="306"/>
    </location>
</feature>
<accession>A0A855X465</accession>
<dbReference type="GO" id="GO:0040029">
    <property type="term" value="P:epigenetic regulation of gene expression"/>
    <property type="evidence" value="ECO:0007669"/>
    <property type="project" value="TreeGrafter"/>
</dbReference>
<name>A0A855X465_9BACT</name>
<dbReference type="InterPro" id="IPR037138">
    <property type="entry name" value="His_deacetylse_dom_sf"/>
</dbReference>
<sequence length="313" mass="33515">MAGLSIAVLLAEKRHAAPLGHPENAARLNSIATQLESLMATGKAHPLNCREHGIESITHIHDESYIANLREICKRGAGYLDADTYVSSGSFEAALAMADAALSGVDEVFGGRNRRVFVLGRPPGHHAERDHAMGFCLINNVAVAAQYAIDHYGAKRVAIVDFDVHHGNGTQHAFYDRQDVFFVSSHRYPFYPGTGGADETGVRDGKGYTINLPLSAGSGDEALLNGFESSVIPALERYRPDMVLVSAGFDAAVGDPLGGMTVTGEGFLHIGKLIRKLADRTCGGRIVSVLEGGYDNRGNRESIMSYLDGIGFD</sequence>
<dbReference type="EMBL" id="PQAP01000006">
    <property type="protein sequence ID" value="PWB75949.1"/>
    <property type="molecule type" value="Genomic_DNA"/>
</dbReference>
<gene>
    <name evidence="3" type="ORF">C3F09_01430</name>
</gene>
<organism evidence="3 4">
    <name type="scientific">candidate division GN15 bacterium</name>
    <dbReference type="NCBI Taxonomy" id="2072418"/>
    <lineage>
        <taxon>Bacteria</taxon>
        <taxon>candidate division GN15</taxon>
    </lineage>
</organism>
<dbReference type="PRINTS" id="PR01270">
    <property type="entry name" value="HDASUPER"/>
</dbReference>